<dbReference type="InterPro" id="IPR022770">
    <property type="entry name" value="IucA/IucC-like_C"/>
</dbReference>
<name>A0AB39BXJ6_9BACI</name>
<evidence type="ECO:0000259" key="1">
    <source>
        <dbReference type="Pfam" id="PF06276"/>
    </source>
</evidence>
<sequence length="242" mass="27889">MVLTKLLADEISALESTRLTINLKQTHPLSCAVHQLFDEEFLIQYLEDVRKEVNAPDLLVAASMFSKRYSLIITLPALLMLTVYNKRLAWSKDDLQLSDSASEEWWLPSIHIAQINYEEIKKGEEGSSQIETLFTQLFAEHLTPLWQLLHKQTGIPTATLWENAFAYIKWFYHTVLPEKAESNRVQEDFQWIGQAGGDLFGLRKNPFAPFYQKQEQEGRLTCCFAYKCSADKVMCTSCPKMK</sequence>
<protein>
    <submittedName>
        <fullName evidence="3">IucA/IucC family C-terminal-domain containing protein</fullName>
    </submittedName>
</protein>
<organism evidence="3">
    <name type="scientific">Alkalihalophilus sp. As8PL</name>
    <dbReference type="NCBI Taxonomy" id="3237103"/>
    <lineage>
        <taxon>Bacteria</taxon>
        <taxon>Bacillati</taxon>
        <taxon>Bacillota</taxon>
        <taxon>Bacilli</taxon>
        <taxon>Bacillales</taxon>
        <taxon>Bacillaceae</taxon>
        <taxon>Alkalihalophilus</taxon>
    </lineage>
</organism>
<dbReference type="GO" id="GO:0051537">
    <property type="term" value="F:2 iron, 2 sulfur cluster binding"/>
    <property type="evidence" value="ECO:0007669"/>
    <property type="project" value="InterPro"/>
</dbReference>
<dbReference type="RefSeq" id="WP_368505592.1">
    <property type="nucleotide sequence ID" value="NZ_CP162551.1"/>
</dbReference>
<proteinExistence type="predicted"/>
<dbReference type="GO" id="GO:0003824">
    <property type="term" value="F:catalytic activity"/>
    <property type="evidence" value="ECO:0007669"/>
    <property type="project" value="UniProtKB-ARBA"/>
</dbReference>
<reference evidence="3" key="1">
    <citation type="submission" date="2024-07" db="EMBL/GenBank/DDBJ databases">
        <title>Identification and characteristics of an arsenic-resistant bacterial isolate, which belongs to a novel species.</title>
        <authorList>
            <person name="Juszczyk A."/>
            <person name="Kowalczyk A."/>
            <person name="Was K."/>
            <person name="Kosowicz W."/>
            <person name="Budzyn A."/>
            <person name="Latowski D."/>
        </authorList>
    </citation>
    <scope>NUCLEOTIDE SEQUENCE</scope>
    <source>
        <strain evidence="3">As8PL</strain>
    </source>
</reference>
<feature type="domain" description="Aerobactin siderophore biosynthesis IucA/IucC-like C-terminal" evidence="1">
    <location>
        <begin position="63"/>
        <end position="184"/>
    </location>
</feature>
<dbReference type="EMBL" id="CP162551">
    <property type="protein sequence ID" value="XDI38280.1"/>
    <property type="molecule type" value="Genomic_DNA"/>
</dbReference>
<dbReference type="AlphaFoldDB" id="A0AB39BXJ6"/>
<evidence type="ECO:0000313" key="3">
    <source>
        <dbReference type="EMBL" id="XDI38280.1"/>
    </source>
</evidence>
<dbReference type="Pfam" id="PF06276">
    <property type="entry name" value="FhuF"/>
    <property type="match status" value="1"/>
</dbReference>
<accession>A0AB39BXJ6</accession>
<feature type="domain" description="Ferric siderophore reductase C-terminal" evidence="2">
    <location>
        <begin position="219"/>
        <end position="240"/>
    </location>
</feature>
<evidence type="ECO:0000259" key="2">
    <source>
        <dbReference type="Pfam" id="PF11575"/>
    </source>
</evidence>
<dbReference type="Pfam" id="PF11575">
    <property type="entry name" value="FhuF_C"/>
    <property type="match status" value="1"/>
</dbReference>
<gene>
    <name evidence="3" type="ORF">AB3N04_08145</name>
</gene>
<dbReference type="InterPro" id="IPR024726">
    <property type="entry name" value="FhuF_C"/>
</dbReference>